<keyword evidence="7" id="KW-1185">Reference proteome</keyword>
<protein>
    <submittedName>
        <fullName evidence="6">Glycosyl transferase family 2</fullName>
    </submittedName>
</protein>
<evidence type="ECO:0000256" key="1">
    <source>
        <dbReference type="ARBA" id="ARBA00006739"/>
    </source>
</evidence>
<dbReference type="InterPro" id="IPR029044">
    <property type="entry name" value="Nucleotide-diphossugar_trans"/>
</dbReference>
<evidence type="ECO:0000313" key="7">
    <source>
        <dbReference type="Proteomes" id="UP000008207"/>
    </source>
</evidence>
<reference evidence="6 7" key="1">
    <citation type="submission" date="2009-01" db="EMBL/GenBank/DDBJ databases">
        <title>Complete sequence of chromosome of Methylobacterium nodulans ORS 2060.</title>
        <authorList>
            <consortium name="US DOE Joint Genome Institute"/>
            <person name="Lucas S."/>
            <person name="Copeland A."/>
            <person name="Lapidus A."/>
            <person name="Glavina del Rio T."/>
            <person name="Dalin E."/>
            <person name="Tice H."/>
            <person name="Bruce D."/>
            <person name="Goodwin L."/>
            <person name="Pitluck S."/>
            <person name="Sims D."/>
            <person name="Brettin T."/>
            <person name="Detter J.C."/>
            <person name="Han C."/>
            <person name="Larimer F."/>
            <person name="Land M."/>
            <person name="Hauser L."/>
            <person name="Kyrpides N."/>
            <person name="Ivanova N."/>
            <person name="Marx C.J."/>
            <person name="Richardson P."/>
        </authorList>
    </citation>
    <scope>NUCLEOTIDE SEQUENCE [LARGE SCALE GENOMIC DNA]</scope>
    <source>
        <strain evidence="7">LMG 21967 / CNCM I-2342 / ORS 2060</strain>
    </source>
</reference>
<dbReference type="CAZy" id="GT2">
    <property type="family name" value="Glycosyltransferase Family 2"/>
</dbReference>
<dbReference type="InterPro" id="IPR027791">
    <property type="entry name" value="Galactosyl_T_C"/>
</dbReference>
<sequence length="345" mass="37728">MALDVTVVVPTFNRSRDLPATLEALAAQTRRPRAVMVVDNSSTDDTRAVVDSWVPVLGAVGIALRYRCKAPEGPAAARNLGWREADTAAVAFVDSDVSLDPGWLAACGAVLDTDPRVGAVGGRVVYAHRPDLLNGYGGALGPLGLAWDALEGEPVIAARRARDVLWTNCSALLVRRQALAQIDGFDEAFFYGYEDSDLGWRLTLSGWRVRVVPEATVYHRVGHAIGRAAETIIFHAAKNRLRSVLVNWGPAGLLRYGPSALAYSLADAALRAPRGPKLRALLWNLRNLPDTLARRRMVQARRRVDDRRIRALMDRRAFPERRLGGLRRRPADLASPPVLGADDRV</sequence>
<dbReference type="PANTHER" id="PTHR43179:SF12">
    <property type="entry name" value="GALACTOFURANOSYLTRANSFERASE GLFT2"/>
    <property type="match status" value="1"/>
</dbReference>
<dbReference type="EMBL" id="CP001349">
    <property type="protein sequence ID" value="ACL58110.1"/>
    <property type="molecule type" value="Genomic_DNA"/>
</dbReference>
<organism evidence="6 7">
    <name type="scientific">Methylobacterium nodulans (strain LMG 21967 / CNCM I-2342 / ORS 2060)</name>
    <dbReference type="NCBI Taxonomy" id="460265"/>
    <lineage>
        <taxon>Bacteria</taxon>
        <taxon>Pseudomonadati</taxon>
        <taxon>Pseudomonadota</taxon>
        <taxon>Alphaproteobacteria</taxon>
        <taxon>Hyphomicrobiales</taxon>
        <taxon>Methylobacteriaceae</taxon>
        <taxon>Methylobacterium</taxon>
    </lineage>
</organism>
<proteinExistence type="inferred from homology"/>
<dbReference type="Gene3D" id="3.90.550.10">
    <property type="entry name" value="Spore Coat Polysaccharide Biosynthesis Protein SpsA, Chain A"/>
    <property type="match status" value="1"/>
</dbReference>
<evidence type="ECO:0000313" key="6">
    <source>
        <dbReference type="EMBL" id="ACL58110.1"/>
    </source>
</evidence>
<dbReference type="GO" id="GO:0016757">
    <property type="term" value="F:glycosyltransferase activity"/>
    <property type="evidence" value="ECO:0007669"/>
    <property type="project" value="UniProtKB-KW"/>
</dbReference>
<dbReference type="CDD" id="cd04186">
    <property type="entry name" value="GT_2_like_c"/>
    <property type="match status" value="1"/>
</dbReference>
<dbReference type="PANTHER" id="PTHR43179">
    <property type="entry name" value="RHAMNOSYLTRANSFERASE WBBL"/>
    <property type="match status" value="1"/>
</dbReference>
<dbReference type="SUPFAM" id="SSF53448">
    <property type="entry name" value="Nucleotide-diphospho-sugar transferases"/>
    <property type="match status" value="1"/>
</dbReference>
<dbReference type="eggNOG" id="COG1216">
    <property type="taxonomic scope" value="Bacteria"/>
</dbReference>
<evidence type="ECO:0000259" key="4">
    <source>
        <dbReference type="Pfam" id="PF00535"/>
    </source>
</evidence>
<comment type="similarity">
    <text evidence="1">Belongs to the glycosyltransferase 2 family.</text>
</comment>
<dbReference type="KEGG" id="mno:Mnod_3181"/>
<name>B8IJR2_METNO</name>
<keyword evidence="2" id="KW-0328">Glycosyltransferase</keyword>
<evidence type="ECO:0000256" key="2">
    <source>
        <dbReference type="ARBA" id="ARBA00022676"/>
    </source>
</evidence>
<dbReference type="RefSeq" id="WP_015929779.1">
    <property type="nucleotide sequence ID" value="NC_011894.1"/>
</dbReference>
<evidence type="ECO:0000256" key="3">
    <source>
        <dbReference type="ARBA" id="ARBA00022679"/>
    </source>
</evidence>
<dbReference type="Proteomes" id="UP000008207">
    <property type="component" value="Chromosome"/>
</dbReference>
<dbReference type="Pfam" id="PF00535">
    <property type="entry name" value="Glycos_transf_2"/>
    <property type="match status" value="1"/>
</dbReference>
<dbReference type="AlphaFoldDB" id="B8IJR2"/>
<feature type="domain" description="Glycosyltransferase 2-like" evidence="4">
    <location>
        <begin position="6"/>
        <end position="127"/>
    </location>
</feature>
<dbReference type="InterPro" id="IPR001173">
    <property type="entry name" value="Glyco_trans_2-like"/>
</dbReference>
<gene>
    <name evidence="6" type="ordered locus">Mnod_3181</name>
</gene>
<feature type="domain" description="Galactosyltransferase C-terminal" evidence="5">
    <location>
        <begin position="172"/>
        <end position="216"/>
    </location>
</feature>
<accession>B8IJR2</accession>
<evidence type="ECO:0000259" key="5">
    <source>
        <dbReference type="Pfam" id="PF02709"/>
    </source>
</evidence>
<dbReference type="STRING" id="460265.Mnod_3181"/>
<dbReference type="Pfam" id="PF02709">
    <property type="entry name" value="Glyco_transf_7C"/>
    <property type="match status" value="1"/>
</dbReference>
<keyword evidence="3 6" id="KW-0808">Transferase</keyword>
<dbReference type="HOGENOM" id="CLU_023845_4_0_5"/>